<keyword evidence="2 10" id="KW-1003">Cell membrane</keyword>
<dbReference type="InterPro" id="IPR003691">
    <property type="entry name" value="FluC"/>
</dbReference>
<dbReference type="Proteomes" id="UP000735205">
    <property type="component" value="Unassembled WGS sequence"/>
</dbReference>
<dbReference type="Pfam" id="PF02537">
    <property type="entry name" value="CRCB"/>
    <property type="match status" value="1"/>
</dbReference>
<name>A0ABS5QTW9_9LACO</name>
<gene>
    <name evidence="10" type="primary">fluC</name>
    <name evidence="10" type="synonym">crcB</name>
    <name evidence="11" type="ORF">G6R28_05275</name>
</gene>
<keyword evidence="3 10" id="KW-0812">Transmembrane</keyword>
<evidence type="ECO:0000256" key="8">
    <source>
        <dbReference type="ARBA" id="ARBA00035585"/>
    </source>
</evidence>
<evidence type="ECO:0000256" key="5">
    <source>
        <dbReference type="ARBA" id="ARBA00023136"/>
    </source>
</evidence>
<dbReference type="RefSeq" id="WP_213793187.1">
    <property type="nucleotide sequence ID" value="NZ_JAAMFJ010000002.1"/>
</dbReference>
<comment type="catalytic activity">
    <reaction evidence="8">
        <text>fluoride(in) = fluoride(out)</text>
        <dbReference type="Rhea" id="RHEA:76159"/>
        <dbReference type="ChEBI" id="CHEBI:17051"/>
    </reaction>
    <physiologicalReaction direction="left-to-right" evidence="8">
        <dbReference type="Rhea" id="RHEA:76160"/>
    </physiologicalReaction>
</comment>
<proteinExistence type="inferred from homology"/>
<evidence type="ECO:0000256" key="10">
    <source>
        <dbReference type="HAMAP-Rule" id="MF_00454"/>
    </source>
</evidence>
<keyword evidence="10" id="KW-0479">Metal-binding</keyword>
<evidence type="ECO:0000313" key="11">
    <source>
        <dbReference type="EMBL" id="MBS9336636.1"/>
    </source>
</evidence>
<evidence type="ECO:0000256" key="3">
    <source>
        <dbReference type="ARBA" id="ARBA00022692"/>
    </source>
</evidence>
<comment type="activity regulation">
    <text evidence="10">Na(+) is not transported, but it plays an essential structural role and its presence is essential for fluoride channel function.</text>
</comment>
<keyword evidence="10" id="KW-0406">Ion transport</keyword>
<feature type="binding site" evidence="10">
    <location>
        <position position="69"/>
    </location>
    <ligand>
        <name>Na(+)</name>
        <dbReference type="ChEBI" id="CHEBI:29101"/>
        <note>structural</note>
    </ligand>
</feature>
<keyword evidence="5 10" id="KW-0472">Membrane</keyword>
<comment type="subcellular location">
    <subcellularLocation>
        <location evidence="1 10">Cell membrane</location>
        <topology evidence="1 10">Multi-pass membrane protein</topology>
    </subcellularLocation>
</comment>
<evidence type="ECO:0000313" key="12">
    <source>
        <dbReference type="Proteomes" id="UP000735205"/>
    </source>
</evidence>
<comment type="caution">
    <text evidence="11">The sequence shown here is derived from an EMBL/GenBank/DDBJ whole genome shotgun (WGS) entry which is preliminary data.</text>
</comment>
<feature type="transmembrane region" description="Helical" evidence="10">
    <location>
        <begin position="91"/>
        <end position="111"/>
    </location>
</feature>
<evidence type="ECO:0000256" key="7">
    <source>
        <dbReference type="ARBA" id="ARBA00035120"/>
    </source>
</evidence>
<evidence type="ECO:0000256" key="2">
    <source>
        <dbReference type="ARBA" id="ARBA00022475"/>
    </source>
</evidence>
<keyword evidence="12" id="KW-1185">Reference proteome</keyword>
<comment type="similarity">
    <text evidence="7 10">Belongs to the fluoride channel Fluc/FEX (TC 1.A.43) family.</text>
</comment>
<reference evidence="11 12" key="1">
    <citation type="submission" date="2020-02" db="EMBL/GenBank/DDBJ databases">
        <title>Fructobacillus sp. isolated from paper mulberry of Taiwan.</title>
        <authorList>
            <person name="Lin S.-T."/>
        </authorList>
    </citation>
    <scope>NUCLEOTIDE SEQUENCE [LARGE SCALE GENOMIC DNA]</scope>
    <source>
        <strain evidence="11 12">M1-21</strain>
    </source>
</reference>
<evidence type="ECO:0000256" key="1">
    <source>
        <dbReference type="ARBA" id="ARBA00004651"/>
    </source>
</evidence>
<evidence type="ECO:0000256" key="6">
    <source>
        <dbReference type="ARBA" id="ARBA00023303"/>
    </source>
</evidence>
<dbReference type="EMBL" id="JAAMFJ010000002">
    <property type="protein sequence ID" value="MBS9336636.1"/>
    <property type="molecule type" value="Genomic_DNA"/>
</dbReference>
<keyword evidence="10" id="KW-0813">Transport</keyword>
<sequence>MWLKLFLIMLLTGCGASLRSLLLMLWPLRNAYLTGVFLVNLTGSFVLGLCAGLPLVGESALMIETGLLGGFTTFSSMMTESATRGSWQKQGAYLLLQIMAGFAAFTLGYCFH</sequence>
<dbReference type="HAMAP" id="MF_00454">
    <property type="entry name" value="FluC"/>
    <property type="match status" value="1"/>
</dbReference>
<accession>A0ABS5QTW9</accession>
<feature type="transmembrane region" description="Helical" evidence="10">
    <location>
        <begin position="60"/>
        <end position="79"/>
    </location>
</feature>
<keyword evidence="4 10" id="KW-1133">Transmembrane helix</keyword>
<evidence type="ECO:0000256" key="4">
    <source>
        <dbReference type="ARBA" id="ARBA00022989"/>
    </source>
</evidence>
<feature type="binding site" evidence="10">
    <location>
        <position position="72"/>
    </location>
    <ligand>
        <name>Na(+)</name>
        <dbReference type="ChEBI" id="CHEBI:29101"/>
        <note>structural</note>
    </ligand>
</feature>
<keyword evidence="6 10" id="KW-0407">Ion channel</keyword>
<feature type="transmembrane region" description="Helical" evidence="10">
    <location>
        <begin position="32"/>
        <end position="53"/>
    </location>
</feature>
<evidence type="ECO:0000256" key="9">
    <source>
        <dbReference type="ARBA" id="ARBA00049940"/>
    </source>
</evidence>
<keyword evidence="10" id="KW-0915">Sodium</keyword>
<comment type="function">
    <text evidence="9 10">Fluoride-specific ion channel. Important for reducing fluoride concentration in the cell, thus reducing its toxicity.</text>
</comment>
<organism evidence="11 12">
    <name type="scientific">Fructobacillus papyrifericola</name>
    <dbReference type="NCBI Taxonomy" id="2713172"/>
    <lineage>
        <taxon>Bacteria</taxon>
        <taxon>Bacillati</taxon>
        <taxon>Bacillota</taxon>
        <taxon>Bacilli</taxon>
        <taxon>Lactobacillales</taxon>
        <taxon>Lactobacillaceae</taxon>
        <taxon>Fructobacillus</taxon>
    </lineage>
</organism>
<protein>
    <recommendedName>
        <fullName evidence="10">Fluoride-specific ion channel FluC</fullName>
    </recommendedName>
</protein>